<protein>
    <submittedName>
        <fullName evidence="1">Uncharacterized protein</fullName>
    </submittedName>
</protein>
<organism evidence="1 2">
    <name type="scientific">Lasiodiplodia mahajangana</name>
    <dbReference type="NCBI Taxonomy" id="1108764"/>
    <lineage>
        <taxon>Eukaryota</taxon>
        <taxon>Fungi</taxon>
        <taxon>Dikarya</taxon>
        <taxon>Ascomycota</taxon>
        <taxon>Pezizomycotina</taxon>
        <taxon>Dothideomycetes</taxon>
        <taxon>Dothideomycetes incertae sedis</taxon>
        <taxon>Botryosphaeriales</taxon>
        <taxon>Botryosphaeriaceae</taxon>
        <taxon>Lasiodiplodia</taxon>
    </lineage>
</organism>
<proteinExistence type="predicted"/>
<comment type="caution">
    <text evidence="1">The sequence shown here is derived from an EMBL/GenBank/DDBJ whole genome shotgun (WGS) entry which is preliminary data.</text>
</comment>
<name>A0ACC2JAB1_9PEZI</name>
<keyword evidence="2" id="KW-1185">Reference proteome</keyword>
<evidence type="ECO:0000313" key="1">
    <source>
        <dbReference type="EMBL" id="KAJ8124304.1"/>
    </source>
</evidence>
<dbReference type="Proteomes" id="UP001153332">
    <property type="component" value="Unassembled WGS sequence"/>
</dbReference>
<dbReference type="EMBL" id="JAPUUL010003130">
    <property type="protein sequence ID" value="KAJ8124304.1"/>
    <property type="molecule type" value="Genomic_DNA"/>
</dbReference>
<evidence type="ECO:0000313" key="2">
    <source>
        <dbReference type="Proteomes" id="UP001153332"/>
    </source>
</evidence>
<gene>
    <name evidence="1" type="ORF">O1611_g9338</name>
</gene>
<accession>A0ACC2JAB1</accession>
<reference evidence="1" key="1">
    <citation type="submission" date="2022-12" db="EMBL/GenBank/DDBJ databases">
        <title>Genome Sequence of Lasiodiplodia mahajangana.</title>
        <authorList>
            <person name="Buettner E."/>
        </authorList>
    </citation>
    <scope>NUCLEOTIDE SEQUENCE</scope>
    <source>
        <strain evidence="1">VT137</strain>
    </source>
</reference>
<sequence>MISTLVYLLPLYPLAARAALEVDLDSKESIKQAAAQVAEDLLTYYHGDEPGQIPGILPGPPPDGGDYYWCVSPSSVLAWAIRRSIVVNHGLRWEGGAMWGALLDYWHWTGDSTYNNLSYQSLLFQAGPNKDFVDKNWSFSLGNDDQAFWGMSALIAAETKFQDPPSDQPQWLALAQAVWNEQTAANLRDGGCGFGLRWQAVSINPGFSYKNTIANGCFFNMGARLARYTNNDTYLDWSVRTWDWLMDVKYIDGKWNVYDGADISNNCTVIVKQQFSYNAAILLQGAAYLWNHVSPTAA</sequence>